<dbReference type="Pfam" id="PF01032">
    <property type="entry name" value="FecCD"/>
    <property type="match status" value="1"/>
</dbReference>
<feature type="transmembrane region" description="Helical" evidence="8">
    <location>
        <begin position="234"/>
        <end position="263"/>
    </location>
</feature>
<accession>A0A7G9R692</accession>
<feature type="transmembrane region" description="Helical" evidence="8">
    <location>
        <begin position="87"/>
        <end position="107"/>
    </location>
</feature>
<dbReference type="CDD" id="cd06550">
    <property type="entry name" value="TM_ABC_iron-siderophores_like"/>
    <property type="match status" value="1"/>
</dbReference>
<dbReference type="GO" id="GO:0033214">
    <property type="term" value="P:siderophore-iron import into cell"/>
    <property type="evidence" value="ECO:0007669"/>
    <property type="project" value="TreeGrafter"/>
</dbReference>
<dbReference type="GO" id="GO:0022857">
    <property type="term" value="F:transmembrane transporter activity"/>
    <property type="evidence" value="ECO:0007669"/>
    <property type="project" value="InterPro"/>
</dbReference>
<protein>
    <submittedName>
        <fullName evidence="9">Iron ABC transporter permease</fullName>
    </submittedName>
</protein>
<keyword evidence="4" id="KW-1003">Cell membrane</keyword>
<comment type="subcellular location">
    <subcellularLocation>
        <location evidence="1">Cell membrane</location>
        <topology evidence="1">Multi-pass membrane protein</topology>
    </subcellularLocation>
</comment>
<evidence type="ECO:0000256" key="1">
    <source>
        <dbReference type="ARBA" id="ARBA00004651"/>
    </source>
</evidence>
<feature type="transmembrane region" description="Helical" evidence="8">
    <location>
        <begin position="113"/>
        <end position="136"/>
    </location>
</feature>
<keyword evidence="3" id="KW-0813">Transport</keyword>
<evidence type="ECO:0000313" key="10">
    <source>
        <dbReference type="Proteomes" id="UP000515976"/>
    </source>
</evidence>
<dbReference type="EMBL" id="CP060712">
    <property type="protein sequence ID" value="QNN51117.1"/>
    <property type="molecule type" value="Genomic_DNA"/>
</dbReference>
<feature type="transmembrane region" description="Helical" evidence="8">
    <location>
        <begin position="303"/>
        <end position="321"/>
    </location>
</feature>
<keyword evidence="6 8" id="KW-1133">Transmembrane helix</keyword>
<evidence type="ECO:0000256" key="6">
    <source>
        <dbReference type="ARBA" id="ARBA00022989"/>
    </source>
</evidence>
<dbReference type="AlphaFoldDB" id="A0A7G9R692"/>
<keyword evidence="7 8" id="KW-0472">Membrane</keyword>
<dbReference type="GO" id="GO:0005886">
    <property type="term" value="C:plasma membrane"/>
    <property type="evidence" value="ECO:0007669"/>
    <property type="project" value="UniProtKB-SubCell"/>
</dbReference>
<feature type="transmembrane region" description="Helical" evidence="8">
    <location>
        <begin position="143"/>
        <end position="165"/>
    </location>
</feature>
<evidence type="ECO:0000313" key="9">
    <source>
        <dbReference type="EMBL" id="QNN51117.1"/>
    </source>
</evidence>
<proteinExistence type="inferred from homology"/>
<evidence type="ECO:0000256" key="2">
    <source>
        <dbReference type="ARBA" id="ARBA00007935"/>
    </source>
</evidence>
<keyword evidence="5 8" id="KW-0812">Transmembrane</keyword>
<gene>
    <name evidence="9" type="ORF">H9L10_14525</name>
</gene>
<dbReference type="InterPro" id="IPR000522">
    <property type="entry name" value="ABC_transptr_permease_BtuC"/>
</dbReference>
<dbReference type="Gene3D" id="1.10.3470.10">
    <property type="entry name" value="ABC transporter involved in vitamin B12 uptake, BtuC"/>
    <property type="match status" value="1"/>
</dbReference>
<evidence type="ECO:0000256" key="5">
    <source>
        <dbReference type="ARBA" id="ARBA00022692"/>
    </source>
</evidence>
<evidence type="ECO:0000256" key="4">
    <source>
        <dbReference type="ARBA" id="ARBA00022475"/>
    </source>
</evidence>
<dbReference type="SUPFAM" id="SSF81345">
    <property type="entry name" value="ABC transporter involved in vitamin B12 uptake, BtuC"/>
    <property type="match status" value="1"/>
</dbReference>
<evidence type="ECO:0000256" key="8">
    <source>
        <dbReference type="SAM" id="Phobius"/>
    </source>
</evidence>
<dbReference type="PANTHER" id="PTHR30472">
    <property type="entry name" value="FERRIC ENTEROBACTIN TRANSPORT SYSTEM PERMEASE PROTEIN"/>
    <property type="match status" value="1"/>
</dbReference>
<organism evidence="9 10">
    <name type="scientific">Phycicoccus endophyticus</name>
    <dbReference type="NCBI Taxonomy" id="1690220"/>
    <lineage>
        <taxon>Bacteria</taxon>
        <taxon>Bacillati</taxon>
        <taxon>Actinomycetota</taxon>
        <taxon>Actinomycetes</taxon>
        <taxon>Micrococcales</taxon>
        <taxon>Intrasporangiaceae</taxon>
        <taxon>Phycicoccus</taxon>
    </lineage>
</organism>
<dbReference type="PANTHER" id="PTHR30472:SF1">
    <property type="entry name" value="FE(3+) DICITRATE TRANSPORT SYSTEM PERMEASE PROTEIN FECC-RELATED"/>
    <property type="match status" value="1"/>
</dbReference>
<feature type="transmembrane region" description="Helical" evidence="8">
    <location>
        <begin position="275"/>
        <end position="297"/>
    </location>
</feature>
<dbReference type="Proteomes" id="UP000515976">
    <property type="component" value="Chromosome"/>
</dbReference>
<dbReference type="KEGG" id="pei:H9L10_14525"/>
<name>A0A7G9R692_9MICO</name>
<reference evidence="9 10" key="1">
    <citation type="submission" date="2020-08" db="EMBL/GenBank/DDBJ databases">
        <title>Genome sequence of Phycicoccus endophyticus JCM 31784T.</title>
        <authorList>
            <person name="Hyun D.-W."/>
            <person name="Bae J.-W."/>
        </authorList>
    </citation>
    <scope>NUCLEOTIDE SEQUENCE [LARGE SCALE GENOMIC DNA]</scope>
    <source>
        <strain evidence="9 10">JCM 31784</strain>
    </source>
</reference>
<sequence>MPTSWALAAGVGTVLLAVLASVLLGVQHLAPPAVLHALLGDGSDPQTAAIVAARVDRTVIGLVVGAAVALSGVVLQGLTRNPIAEPGILGLNSGAALAVVLGIRFLGLGTVGGYVVAAIVGTVVVALLVQSLTALAPRAAAPVSMALAGAAVMALAQSLIGAVLVTDRASFDSFRFWQVGSVAGRDAGQVLEILPVLLLGAVLALSSGPTLDAVALGDDLARGLGQRVLLHRGLAAAGAVLLAAGATALAGPIAFIGLVVPHVARALVGVGHRRLLLLSALLGPAFVVLADVVGRLVAPPSEVQVGIVCAVLGAPMLVLVVRRVRGV</sequence>
<dbReference type="InterPro" id="IPR037294">
    <property type="entry name" value="ABC_BtuC-like"/>
</dbReference>
<evidence type="ECO:0000256" key="7">
    <source>
        <dbReference type="ARBA" id="ARBA00023136"/>
    </source>
</evidence>
<evidence type="ECO:0000256" key="3">
    <source>
        <dbReference type="ARBA" id="ARBA00022448"/>
    </source>
</evidence>
<comment type="similarity">
    <text evidence="2">Belongs to the binding-protein-dependent transport system permease family. FecCD subfamily.</text>
</comment>
<keyword evidence="10" id="KW-1185">Reference proteome</keyword>
<feature type="transmembrane region" description="Helical" evidence="8">
    <location>
        <begin position="58"/>
        <end position="75"/>
    </location>
</feature>